<dbReference type="Gene3D" id="6.10.340.10">
    <property type="match status" value="1"/>
</dbReference>
<accession>A0A7W0ADW1</accession>
<dbReference type="PANTHER" id="PTHR45138">
    <property type="entry name" value="REGULATORY COMPONENTS OF SENSORY TRANSDUCTION SYSTEM"/>
    <property type="match status" value="1"/>
</dbReference>
<dbReference type="Gene3D" id="3.30.70.270">
    <property type="match status" value="1"/>
</dbReference>
<dbReference type="InterPro" id="IPR050469">
    <property type="entry name" value="Diguanylate_Cyclase"/>
</dbReference>
<organism evidence="6 8">
    <name type="scientific">Billgrantia kenyensis</name>
    <dbReference type="NCBI Taxonomy" id="321266"/>
    <lineage>
        <taxon>Bacteria</taxon>
        <taxon>Pseudomonadati</taxon>
        <taxon>Pseudomonadota</taxon>
        <taxon>Gammaproteobacteria</taxon>
        <taxon>Oceanospirillales</taxon>
        <taxon>Halomonadaceae</taxon>
        <taxon>Billgrantia</taxon>
    </lineage>
</organism>
<dbReference type="AlphaFoldDB" id="A0A7W0ADW1"/>
<dbReference type="GO" id="GO:0052621">
    <property type="term" value="F:diguanylate cyclase activity"/>
    <property type="evidence" value="ECO:0007669"/>
    <property type="project" value="UniProtKB-EC"/>
</dbReference>
<dbReference type="Pfam" id="PF00990">
    <property type="entry name" value="GGDEF"/>
    <property type="match status" value="1"/>
</dbReference>
<evidence type="ECO:0000313" key="9">
    <source>
        <dbReference type="Proteomes" id="UP000814353"/>
    </source>
</evidence>
<evidence type="ECO:0000256" key="1">
    <source>
        <dbReference type="ARBA" id="ARBA00001946"/>
    </source>
</evidence>
<dbReference type="Proteomes" id="UP000518091">
    <property type="component" value="Unassembled WGS sequence"/>
</dbReference>
<keyword evidence="9" id="KW-1185">Reference proteome</keyword>
<dbReference type="GO" id="GO:0005886">
    <property type="term" value="C:plasma membrane"/>
    <property type="evidence" value="ECO:0007669"/>
    <property type="project" value="TreeGrafter"/>
</dbReference>
<evidence type="ECO:0000256" key="4">
    <source>
        <dbReference type="SAM" id="Phobius"/>
    </source>
</evidence>
<evidence type="ECO:0000256" key="2">
    <source>
        <dbReference type="ARBA" id="ARBA00012528"/>
    </source>
</evidence>
<name>A0A7W0ADW1_9GAMM</name>
<feature type="domain" description="GGDEF" evidence="5">
    <location>
        <begin position="373"/>
        <end position="509"/>
    </location>
</feature>
<dbReference type="EC" id="2.7.7.65" evidence="2"/>
<protein>
    <recommendedName>
        <fullName evidence="2">diguanylate cyclase</fullName>
        <ecNumber evidence="2">2.7.7.65</ecNumber>
    </recommendedName>
</protein>
<dbReference type="Pfam" id="PF05228">
    <property type="entry name" value="CHASE4"/>
    <property type="match status" value="1"/>
</dbReference>
<comment type="caution">
    <text evidence="6">The sequence shown here is derived from an EMBL/GenBank/DDBJ whole genome shotgun (WGS) entry which is preliminary data.</text>
</comment>
<reference evidence="6 8" key="2">
    <citation type="submission" date="2020-07" db="EMBL/GenBank/DDBJ databases">
        <title>Identification of Halomonas strains.</title>
        <authorList>
            <person name="Xiao Z."/>
            <person name="Shen J."/>
        </authorList>
    </citation>
    <scope>NUCLEOTIDE SEQUENCE [LARGE SCALE GENOMIC DNA]</scope>
    <source>
        <strain evidence="6 8">DSM 17331</strain>
    </source>
</reference>
<dbReference type="RefSeq" id="WP_181514396.1">
    <property type="nucleotide sequence ID" value="NZ_JABFUB010000013.1"/>
</dbReference>
<keyword evidence="4" id="KW-0812">Transmembrane</keyword>
<sequence>MAALLALAMIGRWVIMPALVEEERQLAVSELDRIERSLAQGQQSLLAHTRDWAHWDDSFGFVHDRHEAYSAANFSRDMFTEMNYQAMLFFRADGSLHWAAGIDPDSGRYTSCPGTADDCRWTLRVVTALQSALEQVPEEGMSLVITSPWPALVGVNRILPTSRTGPSAGWLAKVRLLDAQMEATLSEQTGLTILLDTLSMVSTEENTASLPPGSSRLEYTSDGEIAASRFLPSHQSDNMLWLSTRIPRDSFRARLQTFHYGLIWTGGLLLLVIIIVMFLLERMVLAPLRRFSRFTQLLHQSHSDRDIPAALQQRSDEIGTLSRDFQALLTYQRGQAAKLLELSRQDPLTGLANRRLYDERFSEAMCAEPSDNPKLSVLMLDIDHFKLYNDHYGHPTGDVCLMRLAACMEACLGGRGYLVARTGGEEFSALLPGTTLEDAVELGETLRAAILELALPHAASPTAQVVTASIGAATYGDSLSTPSDIMSAADQALYQAKASGRNRVVAHCPQALTRPVT</sequence>
<dbReference type="FunFam" id="3.30.70.270:FF:000001">
    <property type="entry name" value="Diguanylate cyclase domain protein"/>
    <property type="match status" value="1"/>
</dbReference>
<keyword evidence="4" id="KW-1133">Transmembrane helix</keyword>
<dbReference type="CDD" id="cd01949">
    <property type="entry name" value="GGDEF"/>
    <property type="match status" value="1"/>
</dbReference>
<gene>
    <name evidence="6" type="ORF">H1D44_08385</name>
    <name evidence="7" type="ORF">HOP48_14985</name>
</gene>
<dbReference type="InterPro" id="IPR000160">
    <property type="entry name" value="GGDEF_dom"/>
</dbReference>
<proteinExistence type="predicted"/>
<dbReference type="SMART" id="SM00267">
    <property type="entry name" value="GGDEF"/>
    <property type="match status" value="1"/>
</dbReference>
<dbReference type="GO" id="GO:0043709">
    <property type="term" value="P:cell adhesion involved in single-species biofilm formation"/>
    <property type="evidence" value="ECO:0007669"/>
    <property type="project" value="TreeGrafter"/>
</dbReference>
<dbReference type="SUPFAM" id="SSF55073">
    <property type="entry name" value="Nucleotide cyclase"/>
    <property type="match status" value="1"/>
</dbReference>
<dbReference type="InterPro" id="IPR043128">
    <property type="entry name" value="Rev_trsase/Diguanyl_cyclase"/>
</dbReference>
<dbReference type="Proteomes" id="UP000814353">
    <property type="component" value="Unassembled WGS sequence"/>
</dbReference>
<feature type="transmembrane region" description="Helical" evidence="4">
    <location>
        <begin position="258"/>
        <end position="280"/>
    </location>
</feature>
<dbReference type="InterPro" id="IPR029787">
    <property type="entry name" value="Nucleotide_cyclase"/>
</dbReference>
<dbReference type="GO" id="GO:1902201">
    <property type="term" value="P:negative regulation of bacterial-type flagellum-dependent cell motility"/>
    <property type="evidence" value="ECO:0007669"/>
    <property type="project" value="TreeGrafter"/>
</dbReference>
<evidence type="ECO:0000313" key="8">
    <source>
        <dbReference type="Proteomes" id="UP000518091"/>
    </source>
</evidence>
<keyword evidence="4" id="KW-0472">Membrane</keyword>
<dbReference type="PROSITE" id="PS50887">
    <property type="entry name" value="GGDEF"/>
    <property type="match status" value="1"/>
</dbReference>
<comment type="catalytic activity">
    <reaction evidence="3">
        <text>2 GTP = 3',3'-c-di-GMP + 2 diphosphate</text>
        <dbReference type="Rhea" id="RHEA:24898"/>
        <dbReference type="ChEBI" id="CHEBI:33019"/>
        <dbReference type="ChEBI" id="CHEBI:37565"/>
        <dbReference type="ChEBI" id="CHEBI:58805"/>
        <dbReference type="EC" id="2.7.7.65"/>
    </reaction>
</comment>
<dbReference type="EMBL" id="JACEFT010000007">
    <property type="protein sequence ID" value="MBA2778915.1"/>
    <property type="molecule type" value="Genomic_DNA"/>
</dbReference>
<dbReference type="EMBL" id="JABFUB010000013">
    <property type="protein sequence ID" value="MCG6662842.1"/>
    <property type="molecule type" value="Genomic_DNA"/>
</dbReference>
<dbReference type="InterPro" id="IPR007892">
    <property type="entry name" value="CHASE4"/>
</dbReference>
<dbReference type="NCBIfam" id="TIGR00254">
    <property type="entry name" value="GGDEF"/>
    <property type="match status" value="1"/>
</dbReference>
<comment type="cofactor">
    <cofactor evidence="1">
        <name>Mg(2+)</name>
        <dbReference type="ChEBI" id="CHEBI:18420"/>
    </cofactor>
</comment>
<evidence type="ECO:0000259" key="5">
    <source>
        <dbReference type="PROSITE" id="PS50887"/>
    </source>
</evidence>
<evidence type="ECO:0000256" key="3">
    <source>
        <dbReference type="ARBA" id="ARBA00034247"/>
    </source>
</evidence>
<reference evidence="7 9" key="1">
    <citation type="submission" date="2020-05" db="EMBL/GenBank/DDBJ databases">
        <title>Comparative genomic analysis of denitrifying bacteria from Halomonas genus.</title>
        <authorList>
            <person name="Wang L."/>
            <person name="Shao Z."/>
        </authorList>
    </citation>
    <scope>NUCLEOTIDE SEQUENCE [LARGE SCALE GENOMIC DNA]</scope>
    <source>
        <strain evidence="7 9">DSM 17331</strain>
    </source>
</reference>
<dbReference type="PANTHER" id="PTHR45138:SF9">
    <property type="entry name" value="DIGUANYLATE CYCLASE DGCM-RELATED"/>
    <property type="match status" value="1"/>
</dbReference>
<evidence type="ECO:0000313" key="6">
    <source>
        <dbReference type="EMBL" id="MBA2778915.1"/>
    </source>
</evidence>
<evidence type="ECO:0000313" key="7">
    <source>
        <dbReference type="EMBL" id="MCG6662842.1"/>
    </source>
</evidence>